<evidence type="ECO:0000256" key="1">
    <source>
        <dbReference type="ARBA" id="ARBA00023002"/>
    </source>
</evidence>
<evidence type="ECO:0000313" key="3">
    <source>
        <dbReference type="EMBL" id="CAD8514540.1"/>
    </source>
</evidence>
<proteinExistence type="predicted"/>
<dbReference type="FunFam" id="3.40.50.720:FF:000084">
    <property type="entry name" value="Short-chain dehydrogenase reductase"/>
    <property type="match status" value="1"/>
</dbReference>
<organism evidence="3">
    <name type="scientific">Micromonas pusilla</name>
    <name type="common">Picoplanktonic green alga</name>
    <name type="synonym">Chromulina pusilla</name>
    <dbReference type="NCBI Taxonomy" id="38833"/>
    <lineage>
        <taxon>Eukaryota</taxon>
        <taxon>Viridiplantae</taxon>
        <taxon>Chlorophyta</taxon>
        <taxon>Mamiellophyceae</taxon>
        <taxon>Mamiellales</taxon>
        <taxon>Mamiellaceae</taxon>
        <taxon>Micromonas</taxon>
    </lineage>
</organism>
<keyword evidence="1" id="KW-0560">Oxidoreductase</keyword>
<dbReference type="SUPFAM" id="SSF51735">
    <property type="entry name" value="NAD(P)-binding Rossmann-fold domains"/>
    <property type="match status" value="1"/>
</dbReference>
<dbReference type="InterPro" id="IPR002347">
    <property type="entry name" value="SDR_fam"/>
</dbReference>
<gene>
    <name evidence="3" type="ORF">MCOM1403_LOCUS1965</name>
</gene>
<dbReference type="PRINTS" id="PR00081">
    <property type="entry name" value="GDHRDH"/>
</dbReference>
<evidence type="ECO:0000259" key="2">
    <source>
        <dbReference type="SMART" id="SM00822"/>
    </source>
</evidence>
<dbReference type="Gene3D" id="3.40.50.720">
    <property type="entry name" value="NAD(P)-binding Rossmann-like Domain"/>
    <property type="match status" value="1"/>
</dbReference>
<dbReference type="Pfam" id="PF13561">
    <property type="entry name" value="adh_short_C2"/>
    <property type="match status" value="1"/>
</dbReference>
<dbReference type="PANTHER" id="PTHR42898:SF6">
    <property type="entry name" value="NADP-DEPENDENT MANNITOL DEHYDROGENASE"/>
    <property type="match status" value="1"/>
</dbReference>
<dbReference type="EMBL" id="HBEQ01002519">
    <property type="protein sequence ID" value="CAD8514540.1"/>
    <property type="molecule type" value="Transcribed_RNA"/>
</dbReference>
<dbReference type="InterPro" id="IPR036291">
    <property type="entry name" value="NAD(P)-bd_dom_sf"/>
</dbReference>
<sequence>MIGDNSPFNLDGKCAVVTGGTKGLGRAIVEALASHGARVHTCARTEADVDACLAEWRARGLDVTGSACDVSSRASRADLYARASDLFRGKVDILVSNVGFNTRKPTVDFTPEEYRALMDVNLESSFALCQLFHPLLVKSRDGCVLFNSSVASLVSMQSGVVYAMTKAAMNMLTKYLACEWAKDGIRVNAVAPWYINTPLAKQVLADPAYAKAVIDATPAGRVGEPEEVGAVSAFLCSRAASYVTGQVLAIDGGFSVNGWKPPTKKPPASKL</sequence>
<protein>
    <recommendedName>
        <fullName evidence="2">Ketoreductase domain-containing protein</fullName>
    </recommendedName>
</protein>
<reference evidence="3" key="1">
    <citation type="submission" date="2021-01" db="EMBL/GenBank/DDBJ databases">
        <authorList>
            <person name="Corre E."/>
            <person name="Pelletier E."/>
            <person name="Niang G."/>
            <person name="Scheremetjew M."/>
            <person name="Finn R."/>
            <person name="Kale V."/>
            <person name="Holt S."/>
            <person name="Cochrane G."/>
            <person name="Meng A."/>
            <person name="Brown T."/>
            <person name="Cohen L."/>
        </authorList>
    </citation>
    <scope>NUCLEOTIDE SEQUENCE</scope>
    <source>
        <strain evidence="3">CCMP1723</strain>
    </source>
</reference>
<dbReference type="InterPro" id="IPR045000">
    <property type="entry name" value="TR"/>
</dbReference>
<dbReference type="InterPro" id="IPR057326">
    <property type="entry name" value="KR_dom"/>
</dbReference>
<dbReference type="GO" id="GO:0016491">
    <property type="term" value="F:oxidoreductase activity"/>
    <property type="evidence" value="ECO:0007669"/>
    <property type="project" value="UniProtKB-KW"/>
</dbReference>
<feature type="domain" description="Ketoreductase" evidence="2">
    <location>
        <begin position="13"/>
        <end position="195"/>
    </location>
</feature>
<dbReference type="AlphaFoldDB" id="A0A7S0I903"/>
<accession>A0A7S0I903</accession>
<name>A0A7S0I903_MICPS</name>
<dbReference type="SMART" id="SM00822">
    <property type="entry name" value="PKS_KR"/>
    <property type="match status" value="1"/>
</dbReference>
<dbReference type="PANTHER" id="PTHR42898">
    <property type="entry name" value="TROPINONE REDUCTASE"/>
    <property type="match status" value="1"/>
</dbReference>